<keyword evidence="2" id="KW-0732">Signal</keyword>
<dbReference type="RefSeq" id="WP_102552132.1">
    <property type="nucleotide sequence ID" value="NZ_MCZF01000092.1"/>
</dbReference>
<evidence type="ECO:0000313" key="4">
    <source>
        <dbReference type="Proteomes" id="UP000235533"/>
    </source>
</evidence>
<organism evidence="3 4">
    <name type="scientific">Vibrio splendidus</name>
    <dbReference type="NCBI Taxonomy" id="29497"/>
    <lineage>
        <taxon>Bacteria</taxon>
        <taxon>Pseudomonadati</taxon>
        <taxon>Pseudomonadota</taxon>
        <taxon>Gammaproteobacteria</taxon>
        <taxon>Vibrionales</taxon>
        <taxon>Vibrionaceae</taxon>
        <taxon>Vibrio</taxon>
    </lineage>
</organism>
<evidence type="ECO:0000256" key="2">
    <source>
        <dbReference type="SAM" id="SignalP"/>
    </source>
</evidence>
<proteinExistence type="predicted"/>
<protein>
    <submittedName>
        <fullName evidence="3">Uncharacterized protein</fullName>
    </submittedName>
</protein>
<accession>A0A2N7JRL3</accession>
<dbReference type="Proteomes" id="UP000235533">
    <property type="component" value="Unassembled WGS sequence"/>
</dbReference>
<feature type="compositionally biased region" description="Low complexity" evidence="1">
    <location>
        <begin position="26"/>
        <end position="49"/>
    </location>
</feature>
<dbReference type="AlphaFoldDB" id="A0A2N7JRL3"/>
<evidence type="ECO:0000313" key="3">
    <source>
        <dbReference type="EMBL" id="PMM56105.1"/>
    </source>
</evidence>
<name>A0A2N7JRL3_VIBSP</name>
<dbReference type="EMBL" id="MCZF01000092">
    <property type="protein sequence ID" value="PMM56105.1"/>
    <property type="molecule type" value="Genomic_DNA"/>
</dbReference>
<gene>
    <name evidence="3" type="ORF">BCT54_22100</name>
</gene>
<feature type="signal peptide" evidence="2">
    <location>
        <begin position="1"/>
        <end position="17"/>
    </location>
</feature>
<evidence type="ECO:0000256" key="1">
    <source>
        <dbReference type="SAM" id="MobiDB-lite"/>
    </source>
</evidence>
<reference evidence="4" key="1">
    <citation type="submission" date="2016-07" db="EMBL/GenBank/DDBJ databases">
        <title>Nontailed viruses are major unrecognized killers of bacteria in the ocean.</title>
        <authorList>
            <person name="Kauffman K."/>
            <person name="Hussain F."/>
            <person name="Yang J."/>
            <person name="Arevalo P."/>
            <person name="Brown J."/>
            <person name="Cutler M."/>
            <person name="Kelly L."/>
            <person name="Polz M.F."/>
        </authorList>
    </citation>
    <scope>NUCLEOTIDE SEQUENCE [LARGE SCALE GENOMIC DNA]</scope>
    <source>
        <strain evidence="4">10N.261.48.B5</strain>
    </source>
</reference>
<sequence length="466" mass="49920">MNFTQVTSLIIMGLSVAACGGGGGSSSPNSKSSTGTGSPAPKTTTTSVTNTISNMTVPALVGQSADIIPMSNNVAHVVHGLMFVQSAQRGQAIPDNAWLNLDLSTDLDLAYGGDISLVDIMMPKPTVIQQGAIARCYSANNLTVKQEGRKLYIDGVISEYETVTNRLAGNKVVSSCSGNKLSEFTFTNSVMNEALLVEAIDSVSYEDLSKSGQVFLPTYQFTALVYEHNLRKSHGDAWAIMQNEYINDAAKELGNHLFKQSLNTIDIDISPLTSEALIDFNSLDKSQLLIGTIWGSPGAGIADKRWCKIVNFPDNSHVDTIKYQTVIAVNCARSTKRWCDTKHNINASDAAAPVAWSDSAAKSAKTTADAEKLNSKVTKAQSNLSNVSPVRSYSAITPLFGDGYPQTNTVFNQTNNAGSGSQTGRVTSCQDIMDPSHTEIGIGYSSTPVLGSAKYSIQDFWTHELR</sequence>
<feature type="chain" id="PRO_5014620582" evidence="2">
    <location>
        <begin position="18"/>
        <end position="466"/>
    </location>
</feature>
<feature type="region of interest" description="Disordered" evidence="1">
    <location>
        <begin position="22"/>
        <end position="49"/>
    </location>
</feature>
<comment type="caution">
    <text evidence="3">The sequence shown here is derived from an EMBL/GenBank/DDBJ whole genome shotgun (WGS) entry which is preliminary data.</text>
</comment>